<evidence type="ECO:0000313" key="1">
    <source>
        <dbReference type="EMBL" id="QWM90205.1"/>
    </source>
</evidence>
<dbReference type="KEGG" id="vg:75691280"/>
<dbReference type="EMBL" id="MZ130486">
    <property type="protein sequence ID" value="QWM90205.1"/>
    <property type="molecule type" value="Genomic_DNA"/>
</dbReference>
<protein>
    <submittedName>
        <fullName evidence="1">Uncharacterized protein</fullName>
    </submittedName>
</protein>
<sequence>MDTNRAFIKTLNDYYDGNNDCNSIIIPNTFGIRKVDCDLIIGKIDNKEIRITEKICMNFSLIGNYIWNCLSMRRKYLNYAIIGYIANAIKYNSNIIRIHLDTISCIVGAELNNRMYQECLADLKRYSIIKNTSVRGMYEVNPLAVFKGSVFKLLDIAEEYGIKGFVDDGDKVILDKFAITEDKEGKKVKVILNGKYHNKSNKDNKEVKQINCDNIRYSFDE</sequence>
<keyword evidence="2" id="KW-1185">Reference proteome</keyword>
<dbReference type="RefSeq" id="YP_010359777.1">
    <property type="nucleotide sequence ID" value="NC_062776.1"/>
</dbReference>
<name>A0AAE7V339_9CAUD</name>
<organism evidence="1 2">
    <name type="scientific">uncultured phage cr9_1</name>
    <dbReference type="NCBI Taxonomy" id="2986400"/>
    <lineage>
        <taxon>Viruses</taxon>
        <taxon>Duplodnaviria</taxon>
        <taxon>Heunggongvirae</taxon>
        <taxon>Uroviricota</taxon>
        <taxon>Caudoviricetes</taxon>
        <taxon>Crassvirales</taxon>
        <taxon>Intestiviridae</taxon>
        <taxon>Crudevirinae</taxon>
        <taxon>Dabirmavirus</taxon>
        <taxon>Dabirmavirus hominis</taxon>
    </lineage>
</organism>
<gene>
    <name evidence="1" type="primary">gp_23138</name>
</gene>
<dbReference type="Proteomes" id="UP000827813">
    <property type="component" value="Segment"/>
</dbReference>
<evidence type="ECO:0000313" key="2">
    <source>
        <dbReference type="Proteomes" id="UP000827813"/>
    </source>
</evidence>
<reference evidence="1 2" key="1">
    <citation type="submission" date="2021-04" db="EMBL/GenBank/DDBJ databases">
        <authorList>
            <person name="Shkoporov A.N."/>
            <person name="Stockdale S.R."/>
            <person name="Guerin E."/>
            <person name="Ross R.P."/>
            <person name="Hill C."/>
        </authorList>
    </citation>
    <scope>NUCLEOTIDE SEQUENCE [LARGE SCALE GENOMIC DNA]</scope>
    <source>
        <strain evidence="2">cr9_1</strain>
    </source>
</reference>
<dbReference type="GeneID" id="75691280"/>
<proteinExistence type="predicted"/>
<accession>A0AAE7V339</accession>